<dbReference type="InterPro" id="IPR022998">
    <property type="entry name" value="ThiamineP_synth_TenI"/>
</dbReference>
<organism evidence="14 15">
    <name type="scientific">Ferrithrix thermotolerans DSM 19514</name>
    <dbReference type="NCBI Taxonomy" id="1121881"/>
    <lineage>
        <taxon>Bacteria</taxon>
        <taxon>Bacillati</taxon>
        <taxon>Actinomycetota</taxon>
        <taxon>Acidimicrobiia</taxon>
        <taxon>Acidimicrobiales</taxon>
        <taxon>Acidimicrobiaceae</taxon>
        <taxon>Ferrithrix</taxon>
    </lineage>
</organism>
<feature type="binding site" evidence="10">
    <location>
        <position position="137"/>
    </location>
    <ligand>
        <name>4-amino-2-methyl-5-(diphosphooxymethyl)pyrimidine</name>
        <dbReference type="ChEBI" id="CHEBI:57841"/>
    </ligand>
</feature>
<comment type="caution">
    <text evidence="10">Lacks conserved residue(s) required for the propagation of feature annotation.</text>
</comment>
<dbReference type="AlphaFoldDB" id="A0A1M4V7Y4"/>
<evidence type="ECO:0000256" key="2">
    <source>
        <dbReference type="ARBA" id="ARBA00005165"/>
    </source>
</evidence>
<evidence type="ECO:0000256" key="10">
    <source>
        <dbReference type="HAMAP-Rule" id="MF_00097"/>
    </source>
</evidence>
<dbReference type="InterPro" id="IPR036206">
    <property type="entry name" value="ThiamineP_synth_sf"/>
</dbReference>
<keyword evidence="15" id="KW-1185">Reference proteome</keyword>
<dbReference type="UniPathway" id="UPA00060">
    <property type="reaction ID" value="UER00141"/>
</dbReference>
<dbReference type="Proteomes" id="UP000184295">
    <property type="component" value="Unassembled WGS sequence"/>
</dbReference>
<comment type="similarity">
    <text evidence="10 11">Belongs to the thiamine-phosphate synthase family.</text>
</comment>
<dbReference type="GO" id="GO:0000287">
    <property type="term" value="F:magnesium ion binding"/>
    <property type="evidence" value="ECO:0007669"/>
    <property type="project" value="UniProtKB-UniRule"/>
</dbReference>
<comment type="pathway">
    <text evidence="2 10 12">Cofactor biosynthesis; thiamine diphosphate biosynthesis; thiamine phosphate from 4-amino-2-methyl-5-diphosphomethylpyrimidine and 4-methyl-5-(2-phosphoethyl)-thiazole: step 1/1.</text>
</comment>
<comment type="cofactor">
    <cofactor evidence="10">
        <name>Mg(2+)</name>
        <dbReference type="ChEBI" id="CHEBI:18420"/>
    </cofactor>
    <text evidence="10">Binds 1 Mg(2+) ion per subunit.</text>
</comment>
<feature type="binding site" evidence="10">
    <location>
        <position position="164"/>
    </location>
    <ligand>
        <name>2-[(2R,5Z)-2-carboxy-4-methylthiazol-5(2H)-ylidene]ethyl phosphate</name>
        <dbReference type="ChEBI" id="CHEBI:62899"/>
    </ligand>
</feature>
<reference evidence="15" key="1">
    <citation type="submission" date="2016-11" db="EMBL/GenBank/DDBJ databases">
        <authorList>
            <person name="Varghese N."/>
            <person name="Submissions S."/>
        </authorList>
    </citation>
    <scope>NUCLEOTIDE SEQUENCE [LARGE SCALE GENOMIC DNA]</scope>
    <source>
        <strain evidence="15">DSM 19514</strain>
    </source>
</reference>
<keyword evidence="6 10" id="KW-0784">Thiamine biosynthesis</keyword>
<keyword evidence="5 10" id="KW-0460">Magnesium</keyword>
<dbReference type="InterPro" id="IPR034291">
    <property type="entry name" value="TMP_synthase"/>
</dbReference>
<dbReference type="GO" id="GO:0009228">
    <property type="term" value="P:thiamine biosynthetic process"/>
    <property type="evidence" value="ECO:0007669"/>
    <property type="project" value="UniProtKB-KW"/>
</dbReference>
<dbReference type="EC" id="2.5.1.3" evidence="10"/>
<evidence type="ECO:0000256" key="6">
    <source>
        <dbReference type="ARBA" id="ARBA00022977"/>
    </source>
</evidence>
<comment type="catalytic activity">
    <reaction evidence="9 10 11">
        <text>2-[(2R,5Z)-2-carboxy-4-methylthiazol-5(2H)-ylidene]ethyl phosphate + 4-amino-2-methyl-5-(diphosphooxymethyl)pyrimidine + 2 H(+) = thiamine phosphate + CO2 + diphosphate</text>
        <dbReference type="Rhea" id="RHEA:47844"/>
        <dbReference type="ChEBI" id="CHEBI:15378"/>
        <dbReference type="ChEBI" id="CHEBI:16526"/>
        <dbReference type="ChEBI" id="CHEBI:33019"/>
        <dbReference type="ChEBI" id="CHEBI:37575"/>
        <dbReference type="ChEBI" id="CHEBI:57841"/>
        <dbReference type="ChEBI" id="CHEBI:62899"/>
        <dbReference type="EC" id="2.5.1.3"/>
    </reaction>
</comment>
<proteinExistence type="inferred from homology"/>
<dbReference type="RefSeq" id="WP_072789994.1">
    <property type="nucleotide sequence ID" value="NZ_FQUL01000014.1"/>
</dbReference>
<feature type="binding site" evidence="10">
    <location>
        <position position="108"/>
    </location>
    <ligand>
        <name>4-amino-2-methyl-5-(diphosphooxymethyl)pyrimidine</name>
        <dbReference type="ChEBI" id="CHEBI:57841"/>
    </ligand>
</feature>
<evidence type="ECO:0000256" key="4">
    <source>
        <dbReference type="ARBA" id="ARBA00022723"/>
    </source>
</evidence>
<evidence type="ECO:0000256" key="8">
    <source>
        <dbReference type="ARBA" id="ARBA00047851"/>
    </source>
</evidence>
<keyword evidence="4 10" id="KW-0479">Metal-binding</keyword>
<evidence type="ECO:0000256" key="11">
    <source>
        <dbReference type="RuleBase" id="RU003826"/>
    </source>
</evidence>
<dbReference type="GO" id="GO:0004789">
    <property type="term" value="F:thiamine-phosphate diphosphorylase activity"/>
    <property type="evidence" value="ECO:0007669"/>
    <property type="project" value="UniProtKB-UniRule"/>
</dbReference>
<dbReference type="Pfam" id="PF02581">
    <property type="entry name" value="TMP-TENI"/>
    <property type="match status" value="1"/>
</dbReference>
<evidence type="ECO:0000313" key="15">
    <source>
        <dbReference type="Proteomes" id="UP000184295"/>
    </source>
</evidence>
<dbReference type="SUPFAM" id="SSF51391">
    <property type="entry name" value="Thiamin phosphate synthase"/>
    <property type="match status" value="1"/>
</dbReference>
<dbReference type="GO" id="GO:0005737">
    <property type="term" value="C:cytoplasm"/>
    <property type="evidence" value="ECO:0007669"/>
    <property type="project" value="TreeGrafter"/>
</dbReference>
<dbReference type="CDD" id="cd00564">
    <property type="entry name" value="TMP_TenI"/>
    <property type="match status" value="1"/>
</dbReference>
<feature type="binding site" evidence="10">
    <location>
        <position position="89"/>
    </location>
    <ligand>
        <name>Mg(2+)</name>
        <dbReference type="ChEBI" id="CHEBI:18420"/>
    </ligand>
</feature>
<keyword evidence="3 10" id="KW-0808">Transferase</keyword>
<dbReference type="STRING" id="1121881.SAMN02745225_01225"/>
<comment type="catalytic activity">
    <reaction evidence="7 10 11">
        <text>4-methyl-5-(2-phosphooxyethyl)-thiazole + 4-amino-2-methyl-5-(diphosphooxymethyl)pyrimidine + H(+) = thiamine phosphate + diphosphate</text>
        <dbReference type="Rhea" id="RHEA:22328"/>
        <dbReference type="ChEBI" id="CHEBI:15378"/>
        <dbReference type="ChEBI" id="CHEBI:33019"/>
        <dbReference type="ChEBI" id="CHEBI:37575"/>
        <dbReference type="ChEBI" id="CHEBI:57841"/>
        <dbReference type="ChEBI" id="CHEBI:58296"/>
        <dbReference type="EC" id="2.5.1.3"/>
    </reaction>
</comment>
<dbReference type="GO" id="GO:0009229">
    <property type="term" value="P:thiamine diphosphate biosynthetic process"/>
    <property type="evidence" value="ECO:0007669"/>
    <property type="project" value="UniProtKB-UniRule"/>
</dbReference>
<name>A0A1M4V7Y4_9ACTN</name>
<accession>A0A1M4V7Y4</accession>
<protein>
    <recommendedName>
        <fullName evidence="10">Thiamine-phosphate synthase</fullName>
        <shortName evidence="10">TP synthase</shortName>
        <shortName evidence="10">TPS</shortName>
        <ecNumber evidence="10">2.5.1.3</ecNumber>
    </recommendedName>
    <alternativeName>
        <fullName evidence="10">Thiamine-phosphate pyrophosphorylase</fullName>
        <shortName evidence="10">TMP pyrophosphorylase</shortName>
        <shortName evidence="10">TMP-PPase</shortName>
    </alternativeName>
</protein>
<dbReference type="NCBIfam" id="TIGR00693">
    <property type="entry name" value="thiE"/>
    <property type="match status" value="1"/>
</dbReference>
<evidence type="ECO:0000256" key="9">
    <source>
        <dbReference type="ARBA" id="ARBA00047883"/>
    </source>
</evidence>
<feature type="binding site" evidence="10">
    <location>
        <begin position="37"/>
        <end position="41"/>
    </location>
    <ligand>
        <name>4-amino-2-methyl-5-(diphosphooxymethyl)pyrimidine</name>
        <dbReference type="ChEBI" id="CHEBI:57841"/>
    </ligand>
</feature>
<comment type="function">
    <text evidence="1 10">Condenses 4-methyl-5-(beta-hydroxyethyl)thiazole monophosphate (THZ-P) and 2-methyl-4-amino-5-hydroxymethyl pyrimidine pyrophosphate (HMP-PP) to form thiamine monophosphate (TMP).</text>
</comment>
<dbReference type="Gene3D" id="3.20.20.70">
    <property type="entry name" value="Aldolase class I"/>
    <property type="match status" value="1"/>
</dbReference>
<evidence type="ECO:0000259" key="13">
    <source>
        <dbReference type="Pfam" id="PF02581"/>
    </source>
</evidence>
<dbReference type="PANTHER" id="PTHR20857">
    <property type="entry name" value="THIAMINE-PHOSPHATE PYROPHOSPHORYLASE"/>
    <property type="match status" value="1"/>
</dbReference>
<comment type="catalytic activity">
    <reaction evidence="8 10 11">
        <text>2-(2-carboxy-4-methylthiazol-5-yl)ethyl phosphate + 4-amino-2-methyl-5-(diphosphooxymethyl)pyrimidine + 2 H(+) = thiamine phosphate + CO2 + diphosphate</text>
        <dbReference type="Rhea" id="RHEA:47848"/>
        <dbReference type="ChEBI" id="CHEBI:15378"/>
        <dbReference type="ChEBI" id="CHEBI:16526"/>
        <dbReference type="ChEBI" id="CHEBI:33019"/>
        <dbReference type="ChEBI" id="CHEBI:37575"/>
        <dbReference type="ChEBI" id="CHEBI:57841"/>
        <dbReference type="ChEBI" id="CHEBI:62890"/>
        <dbReference type="EC" id="2.5.1.3"/>
    </reaction>
</comment>
<evidence type="ECO:0000256" key="3">
    <source>
        <dbReference type="ARBA" id="ARBA00022679"/>
    </source>
</evidence>
<evidence type="ECO:0000313" key="14">
    <source>
        <dbReference type="EMBL" id="SHE64968.1"/>
    </source>
</evidence>
<feature type="binding site" evidence="10">
    <location>
        <position position="69"/>
    </location>
    <ligand>
        <name>4-amino-2-methyl-5-(diphosphooxymethyl)pyrimidine</name>
        <dbReference type="ChEBI" id="CHEBI:57841"/>
    </ligand>
</feature>
<feature type="binding site" evidence="10">
    <location>
        <position position="70"/>
    </location>
    <ligand>
        <name>Mg(2+)</name>
        <dbReference type="ChEBI" id="CHEBI:18420"/>
    </ligand>
</feature>
<gene>
    <name evidence="10" type="primary">thiE</name>
    <name evidence="14" type="ORF">SAMN02745225_01225</name>
</gene>
<dbReference type="InterPro" id="IPR013785">
    <property type="entry name" value="Aldolase_TIM"/>
</dbReference>
<evidence type="ECO:0000256" key="12">
    <source>
        <dbReference type="RuleBase" id="RU004253"/>
    </source>
</evidence>
<dbReference type="EMBL" id="FQUL01000014">
    <property type="protein sequence ID" value="SHE64968.1"/>
    <property type="molecule type" value="Genomic_DNA"/>
</dbReference>
<evidence type="ECO:0000256" key="5">
    <source>
        <dbReference type="ARBA" id="ARBA00022842"/>
    </source>
</evidence>
<dbReference type="PANTHER" id="PTHR20857:SF15">
    <property type="entry name" value="THIAMINE-PHOSPHATE SYNTHASE"/>
    <property type="match status" value="1"/>
</dbReference>
<evidence type="ECO:0000256" key="7">
    <source>
        <dbReference type="ARBA" id="ARBA00047334"/>
    </source>
</evidence>
<evidence type="ECO:0000256" key="1">
    <source>
        <dbReference type="ARBA" id="ARBA00003814"/>
    </source>
</evidence>
<feature type="binding site" evidence="10">
    <location>
        <begin position="134"/>
        <end position="136"/>
    </location>
    <ligand>
        <name>2-[(2R,5Z)-2-carboxy-4-methylthiazol-5(2H)-ylidene]ethyl phosphate</name>
        <dbReference type="ChEBI" id="CHEBI:62899"/>
    </ligand>
</feature>
<feature type="domain" description="Thiamine phosphate synthase/TenI" evidence="13">
    <location>
        <begin position="12"/>
        <end position="185"/>
    </location>
</feature>
<sequence>MDEFDIDKRSLYLCTPIVPNLEVFVESVILGGVDIVQLREKSASDREILKAAQGIQPICKKHSVPFIINDRVDIALMSEADGVHVGQEDLPATDVRQIIGRKRILGLSTHSKVELDEAVGCPVDYVSVGPIEPTPTKPGRPGTGKKYLKYASEVCPIPFFVTGGVQPENVTDLKQLGATRFVVVRYLVQAEDPFIAAQSLRRAIG</sequence>
<dbReference type="HAMAP" id="MF_00097">
    <property type="entry name" value="TMP_synthase"/>
    <property type="match status" value="1"/>
</dbReference>